<dbReference type="Pfam" id="PF00651">
    <property type="entry name" value="BTB"/>
    <property type="match status" value="1"/>
</dbReference>
<evidence type="ECO:0000313" key="3">
    <source>
        <dbReference type="Proteomes" id="UP000024376"/>
    </source>
</evidence>
<dbReference type="HOGENOM" id="CLU_066035_0_0_1"/>
<organism evidence="2 3">
    <name type="scientific">Hypocrea jecorina (strain ATCC 56765 / BCRC 32924 / NRRL 11460 / Rut C-30)</name>
    <name type="common">Trichoderma reesei</name>
    <dbReference type="NCBI Taxonomy" id="1344414"/>
    <lineage>
        <taxon>Eukaryota</taxon>
        <taxon>Fungi</taxon>
        <taxon>Dikarya</taxon>
        <taxon>Ascomycota</taxon>
        <taxon>Pezizomycotina</taxon>
        <taxon>Sordariomycetes</taxon>
        <taxon>Hypocreomycetidae</taxon>
        <taxon>Hypocreales</taxon>
        <taxon>Hypocreaceae</taxon>
        <taxon>Trichoderma</taxon>
    </lineage>
</organism>
<dbReference type="InterPro" id="IPR000210">
    <property type="entry name" value="BTB/POZ_dom"/>
</dbReference>
<dbReference type="Proteomes" id="UP000024376">
    <property type="component" value="Unassembled WGS sequence"/>
</dbReference>
<dbReference type="AlphaFoldDB" id="A0A024S364"/>
<reference evidence="3" key="1">
    <citation type="journal article" date="2013" name="Ind. Biotechnol.">
        <title>Comparative genomics analysis of Trichoderma reesei strains.</title>
        <authorList>
            <person name="Koike H."/>
            <person name="Aerts A."/>
            <person name="LaButti K."/>
            <person name="Grigoriev I.V."/>
            <person name="Baker S.E."/>
        </authorList>
    </citation>
    <scope>NUCLEOTIDE SEQUENCE [LARGE SCALE GENOMIC DNA]</scope>
    <source>
        <strain evidence="3">ATCC 56765 / BCRC 32924 / NRRL 11460 / Rut C-30</strain>
    </source>
</reference>
<feature type="domain" description="BTB" evidence="1">
    <location>
        <begin position="11"/>
        <end position="88"/>
    </location>
</feature>
<proteinExistence type="predicted"/>
<dbReference type="OrthoDB" id="5326346at2759"/>
<dbReference type="SUPFAM" id="SSF54695">
    <property type="entry name" value="POZ domain"/>
    <property type="match status" value="1"/>
</dbReference>
<dbReference type="PROSITE" id="PS50097">
    <property type="entry name" value="BTB"/>
    <property type="match status" value="1"/>
</dbReference>
<dbReference type="EMBL" id="KI911161">
    <property type="protein sequence ID" value="ETR98666.1"/>
    <property type="molecule type" value="Genomic_DNA"/>
</dbReference>
<evidence type="ECO:0000313" key="2">
    <source>
        <dbReference type="EMBL" id="ETR98666.1"/>
    </source>
</evidence>
<accession>A0A024S364</accession>
<dbReference type="KEGG" id="trr:M419DRAFT_88503"/>
<name>A0A024S364_HYPJR</name>
<gene>
    <name evidence="2" type="ORF">M419DRAFT_88503</name>
</gene>
<protein>
    <recommendedName>
        <fullName evidence="1">BTB domain-containing protein</fullName>
    </recommendedName>
</protein>
<evidence type="ECO:0000259" key="1">
    <source>
        <dbReference type="PROSITE" id="PS50097"/>
    </source>
</evidence>
<dbReference type="Gene3D" id="3.30.710.10">
    <property type="entry name" value="Potassium Channel Kv1.1, Chain A"/>
    <property type="match status" value="1"/>
</dbReference>
<dbReference type="InterPro" id="IPR011333">
    <property type="entry name" value="SKP1/BTB/POZ_sf"/>
</dbReference>
<sequence>MSETVQLDPEGDAVLSIKGSDGDKSYLVSSRVLSLASPVFSKMFGPNFKEGQEIRRGDCPRISLEEDDPEAMGLILSILHYKCAQVPLAMEPKELATLAMHADKYYCNEALRPWASQWCSNMKEVTAPEDHGFMLLAAYMFRSPSFSEIASRAVRQLTPNFASIWEKHEELALLPETITDTLSDQIAGGLRELHQLLQSTEVRLREQKACHSMYGLICSRCGRTLPGEAKKCHPCCNTDLLTKTCTSDHRVAEYFETLTRCELWPSLKPFTATDLSGIQERFQYARGDHKHLCGAGETCPLVRELKLLSQKADDVLQRVKGMTLEEIDIVI</sequence>